<proteinExistence type="predicted"/>
<dbReference type="EMBL" id="VDFG01000123">
    <property type="protein sequence ID" value="MBA4464666.1"/>
    <property type="molecule type" value="Genomic_DNA"/>
</dbReference>
<organism evidence="2 3">
    <name type="scientific">Cylindrospermopsis raciborskii CS-506_A</name>
    <dbReference type="NCBI Taxonomy" id="2585140"/>
    <lineage>
        <taxon>Bacteria</taxon>
        <taxon>Bacillati</taxon>
        <taxon>Cyanobacteriota</taxon>
        <taxon>Cyanophyceae</taxon>
        <taxon>Nostocales</taxon>
        <taxon>Aphanizomenonaceae</taxon>
        <taxon>Cylindrospermopsis</taxon>
    </lineage>
</organism>
<keyword evidence="2" id="KW-0378">Hydrolase</keyword>
<evidence type="ECO:0000313" key="2">
    <source>
        <dbReference type="EMBL" id="MBA4464666.1"/>
    </source>
</evidence>
<protein>
    <submittedName>
        <fullName evidence="2">DEAD/DEAH box helicase</fullName>
    </submittedName>
</protein>
<dbReference type="PROSITE" id="PS51192">
    <property type="entry name" value="HELICASE_ATP_BIND_1"/>
    <property type="match status" value="1"/>
</dbReference>
<keyword evidence="2" id="KW-0547">Nucleotide-binding</keyword>
<keyword evidence="2" id="KW-0347">Helicase</keyword>
<accession>A0A838WG67</accession>
<dbReference type="InterPro" id="IPR027417">
    <property type="entry name" value="P-loop_NTPase"/>
</dbReference>
<gene>
    <name evidence="2" type="ORF">FHK98_01885</name>
</gene>
<dbReference type="GO" id="GO:0003676">
    <property type="term" value="F:nucleic acid binding"/>
    <property type="evidence" value="ECO:0007669"/>
    <property type="project" value="InterPro"/>
</dbReference>
<name>A0A838WG67_9CYAN</name>
<dbReference type="Pfam" id="PF00270">
    <property type="entry name" value="DEAD"/>
    <property type="match status" value="1"/>
</dbReference>
<dbReference type="InterPro" id="IPR014001">
    <property type="entry name" value="Helicase_ATP-bd"/>
</dbReference>
<dbReference type="PANTHER" id="PTHR47957:SF3">
    <property type="entry name" value="ATP-DEPENDENT HELICASE HRQ1"/>
    <property type="match status" value="1"/>
</dbReference>
<evidence type="ECO:0000313" key="3">
    <source>
        <dbReference type="Proteomes" id="UP000538075"/>
    </source>
</evidence>
<dbReference type="Gene3D" id="3.40.50.300">
    <property type="entry name" value="P-loop containing nucleotide triphosphate hydrolases"/>
    <property type="match status" value="1"/>
</dbReference>
<dbReference type="PANTHER" id="PTHR47957">
    <property type="entry name" value="ATP-DEPENDENT HELICASE HRQ1"/>
    <property type="match status" value="1"/>
</dbReference>
<comment type="caution">
    <text evidence="2">The sequence shown here is derived from an EMBL/GenBank/DDBJ whole genome shotgun (WGS) entry which is preliminary data.</text>
</comment>
<dbReference type="GO" id="GO:0043138">
    <property type="term" value="F:3'-5' DNA helicase activity"/>
    <property type="evidence" value="ECO:0007669"/>
    <property type="project" value="TreeGrafter"/>
</dbReference>
<dbReference type="AlphaFoldDB" id="A0A838WG67"/>
<dbReference type="GO" id="GO:0036297">
    <property type="term" value="P:interstrand cross-link repair"/>
    <property type="evidence" value="ECO:0007669"/>
    <property type="project" value="TreeGrafter"/>
</dbReference>
<keyword evidence="2" id="KW-0067">ATP-binding</keyword>
<reference evidence="2 3" key="1">
    <citation type="journal article" date="2020" name="J. Appl. Phycol.">
        <title>Morphological changes and genome evolution in Raphidiopsis raciborskii CS-506 after 23 years in culture.</title>
        <authorList>
            <person name="Willis A."/>
            <person name="Bent S.J."/>
            <person name="Jameson I.D."/>
        </authorList>
    </citation>
    <scope>NUCLEOTIDE SEQUENCE [LARGE SCALE GENOMIC DNA]</scope>
    <source>
        <strain evidence="2 3">CS-506_A</strain>
    </source>
</reference>
<dbReference type="Proteomes" id="UP000538075">
    <property type="component" value="Unassembled WGS sequence"/>
</dbReference>
<dbReference type="GO" id="GO:0006289">
    <property type="term" value="P:nucleotide-excision repair"/>
    <property type="evidence" value="ECO:0007669"/>
    <property type="project" value="TreeGrafter"/>
</dbReference>
<dbReference type="GO" id="GO:0005524">
    <property type="term" value="F:ATP binding"/>
    <property type="evidence" value="ECO:0007669"/>
    <property type="project" value="InterPro"/>
</dbReference>
<dbReference type="SUPFAM" id="SSF52540">
    <property type="entry name" value="P-loop containing nucleoside triphosphate hydrolases"/>
    <property type="match status" value="1"/>
</dbReference>
<evidence type="ECO:0000259" key="1">
    <source>
        <dbReference type="PROSITE" id="PS51192"/>
    </source>
</evidence>
<feature type="non-terminal residue" evidence="2">
    <location>
        <position position="233"/>
    </location>
</feature>
<sequence length="233" mass="26055">MIPSVLANQIRNYVEDFISTTFHPTNSPFKNLIGDFLHPPIIREREGESGEESGVYQPGNNVCKGPYVSLGMPFKTGSIGRDFFPHIPLDFIPYLHQQEAFTRLMPPHYHSTLIATGTGSGKTECFLIPVLEHCRIYSQEGGIKAILIYPMNALATDQAKRIAKFINSIPSLKGKVTAGLYVGEEDENPTKVMTKEKVITDKQTLLASPPDILLTNYKMLDYLLIQPNSQSLW</sequence>
<dbReference type="InterPro" id="IPR011545">
    <property type="entry name" value="DEAD/DEAH_box_helicase_dom"/>
</dbReference>
<feature type="domain" description="Helicase ATP-binding" evidence="1">
    <location>
        <begin position="103"/>
        <end position="233"/>
    </location>
</feature>